<dbReference type="InterPro" id="IPR016201">
    <property type="entry name" value="PSI"/>
</dbReference>
<comment type="caution">
    <text evidence="9">The sequence shown here is derived from an EMBL/GenBank/DDBJ whole genome shotgun (WGS) entry which is preliminary data.</text>
</comment>
<name>A0ABP0GQ32_CLALP</name>
<gene>
    <name evidence="9" type="ORF">CVLEPA_LOCUS27156</name>
</gene>
<feature type="domain" description="Sema" evidence="8">
    <location>
        <begin position="34"/>
        <end position="543"/>
    </location>
</feature>
<feature type="compositionally biased region" description="Low complexity" evidence="6">
    <location>
        <begin position="859"/>
        <end position="870"/>
    </location>
</feature>
<dbReference type="Gene3D" id="3.30.1680.10">
    <property type="entry name" value="ligand-binding face of the semaphorins, domain 2"/>
    <property type="match status" value="1"/>
</dbReference>
<feature type="compositionally biased region" description="Polar residues" evidence="6">
    <location>
        <begin position="1181"/>
        <end position="1190"/>
    </location>
</feature>
<keyword evidence="7" id="KW-0812">Transmembrane</keyword>
<evidence type="ECO:0000256" key="6">
    <source>
        <dbReference type="SAM" id="MobiDB-lite"/>
    </source>
</evidence>
<feature type="compositionally biased region" description="Polar residues" evidence="6">
    <location>
        <begin position="707"/>
        <end position="727"/>
    </location>
</feature>
<evidence type="ECO:0000256" key="7">
    <source>
        <dbReference type="SAM" id="Phobius"/>
    </source>
</evidence>
<dbReference type="PROSITE" id="PS51004">
    <property type="entry name" value="SEMA"/>
    <property type="match status" value="1"/>
</dbReference>
<dbReference type="Proteomes" id="UP001642483">
    <property type="component" value="Unassembled WGS sequence"/>
</dbReference>
<evidence type="ECO:0000259" key="8">
    <source>
        <dbReference type="PROSITE" id="PS51004"/>
    </source>
</evidence>
<keyword evidence="3" id="KW-1015">Disulfide bond</keyword>
<evidence type="ECO:0000256" key="5">
    <source>
        <dbReference type="PROSITE-ProRule" id="PRU00352"/>
    </source>
</evidence>
<proteinExistence type="predicted"/>
<feature type="region of interest" description="Disordered" evidence="6">
    <location>
        <begin position="1093"/>
        <end position="1130"/>
    </location>
</feature>
<dbReference type="SUPFAM" id="SSF103575">
    <property type="entry name" value="Plexin repeat"/>
    <property type="match status" value="1"/>
</dbReference>
<feature type="compositionally biased region" description="Basic and acidic residues" evidence="6">
    <location>
        <begin position="733"/>
        <end position="745"/>
    </location>
</feature>
<dbReference type="EMBL" id="CAWYQH010000141">
    <property type="protein sequence ID" value="CAK8693866.1"/>
    <property type="molecule type" value="Genomic_DNA"/>
</dbReference>
<reference evidence="9 10" key="1">
    <citation type="submission" date="2024-02" db="EMBL/GenBank/DDBJ databases">
        <authorList>
            <person name="Daric V."/>
            <person name="Darras S."/>
        </authorList>
    </citation>
    <scope>NUCLEOTIDE SEQUENCE [LARGE SCALE GENOMIC DNA]</scope>
</reference>
<dbReference type="SUPFAM" id="SSF101912">
    <property type="entry name" value="Sema domain"/>
    <property type="match status" value="1"/>
</dbReference>
<evidence type="ECO:0000256" key="2">
    <source>
        <dbReference type="ARBA" id="ARBA00023136"/>
    </source>
</evidence>
<dbReference type="InterPro" id="IPR002165">
    <property type="entry name" value="Plexin_repeat"/>
</dbReference>
<evidence type="ECO:0000256" key="3">
    <source>
        <dbReference type="ARBA" id="ARBA00023157"/>
    </source>
</evidence>
<comment type="caution">
    <text evidence="5">Lacks conserved residue(s) required for the propagation of feature annotation.</text>
</comment>
<sequence>MMNFDTMRVSTALIVVNIIFCLIQSSMGRIPKDKEPINVYKLEDSSWLQVFRGSKETGQSAKTLPMLKNFQGMTSIDGYHYIYARDNIFVVDLKSQSSGTGEVTYKQVMTWKSDDASIQLCQAKGQTNKKCQNFIKIFQQVHGGESPNQRVIVCSTKSFSPTCRYYELTKGGNLSYLNQEFGGTLSCPFDPDYDVASIVSGDNLYTATQASFRGDDPLIHRSSVVRNVHSRRWDTSLRTASGEATFLNGPHFVKFVDGGMSLNKVFSFFTEISVEDKSEQVYTRIGQVCKNDGGGRNLRNQFSSFFKARLNCSLPGQPPFYFNEMSDVTELVTLDKWYKVGKTKMVFALMSTPSNSIPASAICAFSLPDIEASMNGAFYEKFTDAKTSSQYWAQQDHYPDPHVASCASDPRKLSDHSLNFVRKHPIMYQSVNAWDLHGNVTQPHNAIPLYSRTNSGNFLTALVVDTTAGTTPIYTVFIAGTDDGRIVKVLLGAGTESVLIEERSVYSEDGCGPGNKRVLSINLDKPTGSMLVAFENCVIRAPLCALNTSCGRSCIKSRDPYCGWDGKNCVVVDSQYHANSTSGAQPRQDVLEGNVAGMEECKFHDTDLGAPSIGAPLPSSKNEEVEPAANDTSHNVTVAPVLVHDVSGATTSKFTTWIVLLLVAFVVGVVIGVGLCALHRRYCGGKLSKKDDVILTTLPNGNDVRRSSNQSNGRNVSKSRQPSTSSHARNRTSTHEESRRTRRITETSAVSGAEEETFLPNDLALTPTDPPYDDVTDRRSKQLRSTSSSMGGRCKARNSKPSTSSSPENPDDLQHSPQKRHPPVPIGEGPPGYTETVMGVEEGQYVRQGSDSGHSSEGIIIPPDTDVITTSAPTPSKAGRSAPSRSMSFQGYNPNIPRAYSMDNQGANTVGHSRPGARGLMRQHSLQVADTMPGRYHQQHPLYVSMPPPVQNPSNPIPAGWPNPPQPNPTPGKAFDGRRVPMGTHSLDRRKMIKGQPQYQVPQNEVFEESAPQQMMGPPNGLAGRKRYMSESEKNRVPVMSRPTPYHQPPLTIHEEQEPTSHGEVHMRDPKTIRNKLHLNLPQAYEEPRNGFTTHSAPVQMPPHGDLNTPSHRRGQYPRHVIPHSNPGTPMRGEMPPGFDPMMIPNKGHTTLPSKPKQIYIPHHHSVPEDGITRLRPESGGSPTKSNPSTPMHDGRPPSFPSSDRRRNYSGQGMQVPPSPARTTAPTSFDSPTFVIPTTQDRIRHISGGNHPRNLTGVQHSPDSQPLFSQPA</sequence>
<dbReference type="SMART" id="SM00423">
    <property type="entry name" value="PSI"/>
    <property type="match status" value="1"/>
</dbReference>
<keyword evidence="10" id="KW-1185">Reference proteome</keyword>
<keyword evidence="4" id="KW-0325">Glycoprotein</keyword>
<dbReference type="InterPro" id="IPR001627">
    <property type="entry name" value="Semap_dom"/>
</dbReference>
<dbReference type="SMART" id="SM00630">
    <property type="entry name" value="Sema"/>
    <property type="match status" value="1"/>
</dbReference>
<organism evidence="9 10">
    <name type="scientific">Clavelina lepadiformis</name>
    <name type="common">Light-bulb sea squirt</name>
    <name type="synonym">Ascidia lepadiformis</name>
    <dbReference type="NCBI Taxonomy" id="159417"/>
    <lineage>
        <taxon>Eukaryota</taxon>
        <taxon>Metazoa</taxon>
        <taxon>Chordata</taxon>
        <taxon>Tunicata</taxon>
        <taxon>Ascidiacea</taxon>
        <taxon>Aplousobranchia</taxon>
        <taxon>Clavelinidae</taxon>
        <taxon>Clavelina</taxon>
    </lineage>
</organism>
<dbReference type="Pfam" id="PF01403">
    <property type="entry name" value="Sema"/>
    <property type="match status" value="1"/>
</dbReference>
<dbReference type="PANTHER" id="PTHR11036">
    <property type="entry name" value="SEMAPHORIN"/>
    <property type="match status" value="1"/>
</dbReference>
<evidence type="ECO:0000256" key="1">
    <source>
        <dbReference type="ARBA" id="ARBA00004370"/>
    </source>
</evidence>
<feature type="compositionally biased region" description="Polar residues" evidence="6">
    <location>
        <begin position="1256"/>
        <end position="1272"/>
    </location>
</feature>
<keyword evidence="7" id="KW-1133">Transmembrane helix</keyword>
<feature type="compositionally biased region" description="Basic and acidic residues" evidence="6">
    <location>
        <begin position="1166"/>
        <end position="1177"/>
    </location>
</feature>
<dbReference type="PANTHER" id="PTHR11036:SF79">
    <property type="entry name" value="SEMAPHORIN 5C, ISOFORM A"/>
    <property type="match status" value="1"/>
</dbReference>
<feature type="compositionally biased region" description="Polar residues" evidence="6">
    <location>
        <begin position="799"/>
        <end position="808"/>
    </location>
</feature>
<feature type="region of interest" description="Disordered" evidence="6">
    <location>
        <begin position="1166"/>
        <end position="1272"/>
    </location>
</feature>
<dbReference type="Gene3D" id="2.130.10.10">
    <property type="entry name" value="YVTN repeat-like/Quinoprotein amine dehydrogenase"/>
    <property type="match status" value="1"/>
</dbReference>
<evidence type="ECO:0000256" key="4">
    <source>
        <dbReference type="ARBA" id="ARBA00023180"/>
    </source>
</evidence>
<keyword evidence="2 7" id="KW-0472">Membrane</keyword>
<dbReference type="InterPro" id="IPR015943">
    <property type="entry name" value="WD40/YVTN_repeat-like_dom_sf"/>
</dbReference>
<dbReference type="InterPro" id="IPR036352">
    <property type="entry name" value="Semap_dom_sf"/>
</dbReference>
<evidence type="ECO:0000313" key="9">
    <source>
        <dbReference type="EMBL" id="CAK8693866.1"/>
    </source>
</evidence>
<comment type="subcellular location">
    <subcellularLocation>
        <location evidence="1">Membrane</location>
    </subcellularLocation>
</comment>
<feature type="region of interest" description="Disordered" evidence="6">
    <location>
        <begin position="697"/>
        <end position="889"/>
    </location>
</feature>
<protein>
    <recommendedName>
        <fullName evidence="8">Sema domain-containing protein</fullName>
    </recommendedName>
</protein>
<dbReference type="InterPro" id="IPR027231">
    <property type="entry name" value="Semaphorin"/>
</dbReference>
<dbReference type="Pfam" id="PF01437">
    <property type="entry name" value="PSI"/>
    <property type="match status" value="1"/>
</dbReference>
<evidence type="ECO:0000313" key="10">
    <source>
        <dbReference type="Proteomes" id="UP001642483"/>
    </source>
</evidence>
<accession>A0ABP0GQ32</accession>
<feature type="transmembrane region" description="Helical" evidence="7">
    <location>
        <begin position="657"/>
        <end position="678"/>
    </location>
</feature>